<evidence type="ECO:0000313" key="1">
    <source>
        <dbReference type="EMBL" id="KAH6944640.1"/>
    </source>
</evidence>
<reference evidence="1" key="1">
    <citation type="submission" date="2020-05" db="EMBL/GenBank/DDBJ databases">
        <title>Large-scale comparative analyses of tick genomes elucidate their genetic diversity and vector capacities.</title>
        <authorList>
            <person name="Jia N."/>
            <person name="Wang J."/>
            <person name="Shi W."/>
            <person name="Du L."/>
            <person name="Sun Y."/>
            <person name="Zhan W."/>
            <person name="Jiang J."/>
            <person name="Wang Q."/>
            <person name="Zhang B."/>
            <person name="Ji P."/>
            <person name="Sakyi L.B."/>
            <person name="Cui X."/>
            <person name="Yuan T."/>
            <person name="Jiang B."/>
            <person name="Yang W."/>
            <person name="Lam T.T.-Y."/>
            <person name="Chang Q."/>
            <person name="Ding S."/>
            <person name="Wang X."/>
            <person name="Zhu J."/>
            <person name="Ruan X."/>
            <person name="Zhao L."/>
            <person name="Wei J."/>
            <person name="Que T."/>
            <person name="Du C."/>
            <person name="Cheng J."/>
            <person name="Dai P."/>
            <person name="Han X."/>
            <person name="Huang E."/>
            <person name="Gao Y."/>
            <person name="Liu J."/>
            <person name="Shao H."/>
            <person name="Ye R."/>
            <person name="Li L."/>
            <person name="Wei W."/>
            <person name="Wang X."/>
            <person name="Wang C."/>
            <person name="Yang T."/>
            <person name="Huo Q."/>
            <person name="Li W."/>
            <person name="Guo W."/>
            <person name="Chen H."/>
            <person name="Zhou L."/>
            <person name="Ni X."/>
            <person name="Tian J."/>
            <person name="Zhou Y."/>
            <person name="Sheng Y."/>
            <person name="Liu T."/>
            <person name="Pan Y."/>
            <person name="Xia L."/>
            <person name="Li J."/>
            <person name="Zhao F."/>
            <person name="Cao W."/>
        </authorList>
    </citation>
    <scope>NUCLEOTIDE SEQUENCE</scope>
    <source>
        <strain evidence="1">Hyas-2018</strain>
    </source>
</reference>
<gene>
    <name evidence="1" type="ORF">HPB50_004417</name>
</gene>
<dbReference type="Proteomes" id="UP000821845">
    <property type="component" value="Chromosome 1"/>
</dbReference>
<dbReference type="EMBL" id="CM023481">
    <property type="protein sequence ID" value="KAH6944640.1"/>
    <property type="molecule type" value="Genomic_DNA"/>
</dbReference>
<comment type="caution">
    <text evidence="1">The sequence shown here is derived from an EMBL/GenBank/DDBJ whole genome shotgun (WGS) entry which is preliminary data.</text>
</comment>
<accession>A0ACB7TCT9</accession>
<organism evidence="1 2">
    <name type="scientific">Hyalomma asiaticum</name>
    <name type="common">Tick</name>
    <dbReference type="NCBI Taxonomy" id="266040"/>
    <lineage>
        <taxon>Eukaryota</taxon>
        <taxon>Metazoa</taxon>
        <taxon>Ecdysozoa</taxon>
        <taxon>Arthropoda</taxon>
        <taxon>Chelicerata</taxon>
        <taxon>Arachnida</taxon>
        <taxon>Acari</taxon>
        <taxon>Parasitiformes</taxon>
        <taxon>Ixodida</taxon>
        <taxon>Ixodoidea</taxon>
        <taxon>Ixodidae</taxon>
        <taxon>Hyalomminae</taxon>
        <taxon>Hyalomma</taxon>
    </lineage>
</organism>
<sequence>MSPLCWHQKGTNTSGPLSTVRYLCVHIIGPISFDNTLTAQRYVDDNLGGPVSDVCCDVPLAHLRQMWFQHDVAAAHSSRWSRKWLDEVSPGQ</sequence>
<name>A0ACB7TCT9_HYAAI</name>
<protein>
    <submittedName>
        <fullName evidence="1">Uncharacterized protein</fullName>
    </submittedName>
</protein>
<keyword evidence="2" id="KW-1185">Reference proteome</keyword>
<proteinExistence type="predicted"/>
<evidence type="ECO:0000313" key="2">
    <source>
        <dbReference type="Proteomes" id="UP000821845"/>
    </source>
</evidence>